<dbReference type="UniPathway" id="UPA00343"/>
<keyword evidence="1 2" id="KW-0119">Carbohydrate metabolism</keyword>
<name>A0A4V1RI35_9HYPH</name>
<dbReference type="HAMAP" id="MF_01270">
    <property type="entry name" value="AnhMurNAc_kinase"/>
    <property type="match status" value="1"/>
</dbReference>
<feature type="binding site" evidence="2">
    <location>
        <begin position="9"/>
        <end position="16"/>
    </location>
    <ligand>
        <name>ATP</name>
        <dbReference type="ChEBI" id="CHEBI:30616"/>
    </ligand>
</feature>
<dbReference type="Gene3D" id="3.30.420.40">
    <property type="match status" value="2"/>
</dbReference>
<dbReference type="GO" id="GO:0016773">
    <property type="term" value="F:phosphotransferase activity, alcohol group as acceptor"/>
    <property type="evidence" value="ECO:0007669"/>
    <property type="project" value="UniProtKB-UniRule"/>
</dbReference>
<reference evidence="3 4" key="2">
    <citation type="submission" date="2019-02" db="EMBL/GenBank/DDBJ databases">
        <title>'Lichenibacterium ramalinii' gen. nov. sp. nov., 'Lichenibacterium minor' gen. nov. sp. nov.</title>
        <authorList>
            <person name="Pankratov T."/>
        </authorList>
    </citation>
    <scope>NUCLEOTIDE SEQUENCE [LARGE SCALE GENOMIC DNA]</scope>
    <source>
        <strain evidence="3 4">RmlP001</strain>
    </source>
</reference>
<gene>
    <name evidence="2" type="primary">anmK</name>
    <name evidence="3" type="ORF">D3272_22060</name>
</gene>
<organism evidence="3 4">
    <name type="scientific">Lichenibacterium ramalinae</name>
    <dbReference type="NCBI Taxonomy" id="2316527"/>
    <lineage>
        <taxon>Bacteria</taxon>
        <taxon>Pseudomonadati</taxon>
        <taxon>Pseudomonadota</taxon>
        <taxon>Alphaproteobacteria</taxon>
        <taxon>Hyphomicrobiales</taxon>
        <taxon>Lichenihabitantaceae</taxon>
        <taxon>Lichenibacterium</taxon>
    </lineage>
</organism>
<dbReference type="GO" id="GO:0009254">
    <property type="term" value="P:peptidoglycan turnover"/>
    <property type="evidence" value="ECO:0007669"/>
    <property type="project" value="UniProtKB-UniRule"/>
</dbReference>
<comment type="pathway">
    <text evidence="2">Amino-sugar metabolism; 1,6-anhydro-N-acetylmuramate degradation.</text>
</comment>
<dbReference type="InterPro" id="IPR005338">
    <property type="entry name" value="Anhydro_N_Ac-Mur_kinase"/>
</dbReference>
<dbReference type="GO" id="GO:0016301">
    <property type="term" value="F:kinase activity"/>
    <property type="evidence" value="ECO:0007669"/>
    <property type="project" value="UniProtKB-KW"/>
</dbReference>
<keyword evidence="2" id="KW-0067">ATP-binding</keyword>
<dbReference type="Pfam" id="PF03702">
    <property type="entry name" value="AnmK"/>
    <property type="match status" value="1"/>
</dbReference>
<keyword evidence="2 3" id="KW-0418">Kinase</keyword>
<dbReference type="GO" id="GO:0097175">
    <property type="term" value="P:1,6-anhydro-N-acetyl-beta-muramic acid catabolic process"/>
    <property type="evidence" value="ECO:0007669"/>
    <property type="project" value="UniProtKB-UniRule"/>
</dbReference>
<dbReference type="InterPro" id="IPR043129">
    <property type="entry name" value="ATPase_NBD"/>
</dbReference>
<comment type="similarity">
    <text evidence="2">Belongs to the anhydro-N-acetylmuramic acid kinase family.</text>
</comment>
<comment type="catalytic activity">
    <reaction evidence="2">
        <text>1,6-anhydro-N-acetyl-beta-muramate + ATP + H2O = N-acetyl-D-muramate 6-phosphate + ADP + H(+)</text>
        <dbReference type="Rhea" id="RHEA:24952"/>
        <dbReference type="ChEBI" id="CHEBI:15377"/>
        <dbReference type="ChEBI" id="CHEBI:15378"/>
        <dbReference type="ChEBI" id="CHEBI:30616"/>
        <dbReference type="ChEBI" id="CHEBI:58690"/>
        <dbReference type="ChEBI" id="CHEBI:58722"/>
        <dbReference type="ChEBI" id="CHEBI:456216"/>
        <dbReference type="EC" id="2.7.1.170"/>
    </reaction>
</comment>
<reference evidence="3 4" key="1">
    <citation type="submission" date="2018-09" db="EMBL/GenBank/DDBJ databases">
        <authorList>
            <person name="Grouzdev D.S."/>
            <person name="Krutkina M.S."/>
        </authorList>
    </citation>
    <scope>NUCLEOTIDE SEQUENCE [LARGE SCALE GENOMIC DNA]</scope>
    <source>
        <strain evidence="3 4">RmlP001</strain>
    </source>
</reference>
<dbReference type="PANTHER" id="PTHR30605:SF0">
    <property type="entry name" value="ANHYDRO-N-ACETYLMURAMIC ACID KINASE"/>
    <property type="match status" value="1"/>
</dbReference>
<keyword evidence="4" id="KW-1185">Reference proteome</keyword>
<dbReference type="EC" id="2.7.1.170" evidence="2"/>
<evidence type="ECO:0000313" key="3">
    <source>
        <dbReference type="EMBL" id="RYB02169.1"/>
    </source>
</evidence>
<comment type="function">
    <text evidence="2">Catalyzes the specific phosphorylation of 1,6-anhydro-N-acetylmuramic acid (anhMurNAc) with the simultaneous cleavage of the 1,6-anhydro ring, generating MurNAc-6-P. Is required for the utilization of anhMurNAc either imported from the medium or derived from its own cell wall murein, and thus plays a role in cell wall recycling.</text>
</comment>
<proteinExistence type="inferred from homology"/>
<protein>
    <recommendedName>
        <fullName evidence="2">Anhydro-N-acetylmuramic acid kinase</fullName>
        <ecNumber evidence="2">2.7.1.170</ecNumber>
    </recommendedName>
    <alternativeName>
        <fullName evidence="2">AnhMurNAc kinase</fullName>
    </alternativeName>
</protein>
<dbReference type="UniPathway" id="UPA00544"/>
<dbReference type="GO" id="GO:0005524">
    <property type="term" value="F:ATP binding"/>
    <property type="evidence" value="ECO:0007669"/>
    <property type="project" value="UniProtKB-UniRule"/>
</dbReference>
<dbReference type="PANTHER" id="PTHR30605">
    <property type="entry name" value="ANHYDRO-N-ACETYLMURAMIC ACID KINASE"/>
    <property type="match status" value="1"/>
</dbReference>
<dbReference type="SUPFAM" id="SSF53067">
    <property type="entry name" value="Actin-like ATPase domain"/>
    <property type="match status" value="1"/>
</dbReference>
<keyword evidence="2 3" id="KW-0808">Transferase</keyword>
<evidence type="ECO:0000256" key="1">
    <source>
        <dbReference type="ARBA" id="ARBA00023277"/>
    </source>
</evidence>
<accession>A0A4V1RI35</accession>
<sequence>MLALGLMSGTSMDGIDLALVETDGEDRLAFGPTGFAPFGEPDRALLRRALAEAATLDDRDARPGALAEAEARITALHAAAVRDFAAAHAGAARGLAVIGFHGQTVLHRPERRLTVQIGDGAALARSSGVAVVADLRAADVAAGGQGAPLVPVFHRALARSAGLAAPAAILNLGGVGNITFLPERGDPLAFDTGPGNALIDDLMLERTGAAFDGEGAAAGQGRIDAAIVADLMRHPYFDARPPKSLDRNAWSRAAVAPLSTADAAATLTDFTAASVARALEHLPATPAVLVVCGGGARNPVLMAGLARRLPCRVTGAAALGWDGDAIEAQAFAYLAVRACRGLPITFPGTTGVGAPLTGGVLHPGPARHGH</sequence>
<evidence type="ECO:0000313" key="4">
    <source>
        <dbReference type="Proteomes" id="UP000289411"/>
    </source>
</evidence>
<comment type="caution">
    <text evidence="3">The sequence shown here is derived from an EMBL/GenBank/DDBJ whole genome shotgun (WGS) entry which is preliminary data.</text>
</comment>
<dbReference type="Proteomes" id="UP000289411">
    <property type="component" value="Unassembled WGS sequence"/>
</dbReference>
<dbReference type="RefSeq" id="WP_129221380.1">
    <property type="nucleotide sequence ID" value="NZ_QYBC01000022.1"/>
</dbReference>
<evidence type="ECO:0000256" key="2">
    <source>
        <dbReference type="HAMAP-Rule" id="MF_01270"/>
    </source>
</evidence>
<dbReference type="GO" id="GO:0006040">
    <property type="term" value="P:amino sugar metabolic process"/>
    <property type="evidence" value="ECO:0007669"/>
    <property type="project" value="InterPro"/>
</dbReference>
<dbReference type="OrthoDB" id="9763949at2"/>
<comment type="pathway">
    <text evidence="2">Cell wall biogenesis; peptidoglycan recycling.</text>
</comment>
<dbReference type="EMBL" id="QYBC01000022">
    <property type="protein sequence ID" value="RYB02169.1"/>
    <property type="molecule type" value="Genomic_DNA"/>
</dbReference>
<dbReference type="AlphaFoldDB" id="A0A4V1RI35"/>
<keyword evidence="2" id="KW-0547">Nucleotide-binding</keyword>
<dbReference type="NCBIfam" id="NF007141">
    <property type="entry name" value="PRK09585.1-5"/>
    <property type="match status" value="1"/>
</dbReference>